<sequence>MTLPVPRIAGIGGGVGTTLVATLLAAPFDAGKYQAGDQVDVLVCESVTGSVANAIAAGMMQPIVPVLVVVDDCGRPWPKTVRQRVEMARPNFPRVVRVPWLERLRSVDDPHAVLAEALHSHTYLDEVPGWAMPTQKAAAELTAAVTTLLTPAQEVPE</sequence>
<protein>
    <submittedName>
        <fullName evidence="1">Uncharacterized protein</fullName>
    </submittedName>
</protein>
<reference evidence="2" key="1">
    <citation type="submission" date="2018-02" db="EMBL/GenBank/DDBJ databases">
        <title>Draft genome sequencing of Rhodococcus opacus KU647198.</title>
        <authorList>
            <person name="Zheng B.-X."/>
        </authorList>
    </citation>
    <scope>NUCLEOTIDE SEQUENCE [LARGE SCALE GENOMIC DNA]</scope>
    <source>
        <strain evidence="2">04-OD7</strain>
    </source>
</reference>
<comment type="caution">
    <text evidence="1">The sequence shown here is derived from an EMBL/GenBank/DDBJ whole genome shotgun (WGS) entry which is preliminary data.</text>
</comment>
<gene>
    <name evidence="1" type="ORF">C5613_31425</name>
</gene>
<dbReference type="AlphaFoldDB" id="A0A2S8IWE4"/>
<evidence type="ECO:0000313" key="1">
    <source>
        <dbReference type="EMBL" id="PQP19035.1"/>
    </source>
</evidence>
<proteinExistence type="predicted"/>
<dbReference type="EMBL" id="PUIO01000047">
    <property type="protein sequence ID" value="PQP19035.1"/>
    <property type="molecule type" value="Genomic_DNA"/>
</dbReference>
<dbReference type="Proteomes" id="UP000239290">
    <property type="component" value="Unassembled WGS sequence"/>
</dbReference>
<organism evidence="1 2">
    <name type="scientific">Rhodococcus opacus</name>
    <name type="common">Nocardia opaca</name>
    <dbReference type="NCBI Taxonomy" id="37919"/>
    <lineage>
        <taxon>Bacteria</taxon>
        <taxon>Bacillati</taxon>
        <taxon>Actinomycetota</taxon>
        <taxon>Actinomycetes</taxon>
        <taxon>Mycobacteriales</taxon>
        <taxon>Nocardiaceae</taxon>
        <taxon>Rhodococcus</taxon>
    </lineage>
</organism>
<evidence type="ECO:0000313" key="2">
    <source>
        <dbReference type="Proteomes" id="UP000239290"/>
    </source>
</evidence>
<name>A0A2S8IWE4_RHOOP</name>
<accession>A0A2S8IWE4</accession>
<dbReference type="RefSeq" id="WP_105420472.1">
    <property type="nucleotide sequence ID" value="NZ_PUIO01000047.1"/>
</dbReference>